<accession>A0ABY6B9S6</accession>
<gene>
    <name evidence="1" type="ORF">N4264_16955</name>
</gene>
<name>A0ABY6B9S6_9GAMM</name>
<keyword evidence="2" id="KW-1185">Reference proteome</keyword>
<evidence type="ECO:0000313" key="2">
    <source>
        <dbReference type="Proteomes" id="UP001064632"/>
    </source>
</evidence>
<dbReference type="Proteomes" id="UP001064632">
    <property type="component" value="Chromosome"/>
</dbReference>
<dbReference type="RefSeq" id="WP_261693413.1">
    <property type="nucleotide sequence ID" value="NZ_CP104694.1"/>
</dbReference>
<organism evidence="1 2">
    <name type="scientific">Tahibacter amnicola</name>
    <dbReference type="NCBI Taxonomy" id="2976241"/>
    <lineage>
        <taxon>Bacteria</taxon>
        <taxon>Pseudomonadati</taxon>
        <taxon>Pseudomonadota</taxon>
        <taxon>Gammaproteobacteria</taxon>
        <taxon>Lysobacterales</taxon>
        <taxon>Rhodanobacteraceae</taxon>
        <taxon>Tahibacter</taxon>
    </lineage>
</organism>
<evidence type="ECO:0000313" key="1">
    <source>
        <dbReference type="EMBL" id="UXI66429.1"/>
    </source>
</evidence>
<reference evidence="1" key="1">
    <citation type="submission" date="2022-09" db="EMBL/GenBank/DDBJ databases">
        <title>Tahibacter sp. nov., isolated from a fresh water.</title>
        <authorList>
            <person name="Baek J.H."/>
            <person name="Lee J.K."/>
            <person name="Kim J.M."/>
            <person name="Jeon C.O."/>
        </authorList>
    </citation>
    <scope>NUCLEOTIDE SEQUENCE</scope>
    <source>
        <strain evidence="1">W38</strain>
    </source>
</reference>
<sequence length="112" mass="12711">MTSLPDTVRLEATDVTFLSLGDETAFFTWLKSLPFVAHVDGHHKLLHIDIATSLLDEEGLRELLALFQRYRLPLNQLAALDADEFALWFRNPRADWFRGVFGSDAAPALRAR</sequence>
<proteinExistence type="predicted"/>
<protein>
    <submittedName>
        <fullName evidence="1">Uncharacterized protein</fullName>
    </submittedName>
</protein>
<dbReference type="EMBL" id="CP104694">
    <property type="protein sequence ID" value="UXI66429.1"/>
    <property type="molecule type" value="Genomic_DNA"/>
</dbReference>